<dbReference type="Proteomes" id="UP000256710">
    <property type="component" value="Unassembled WGS sequence"/>
</dbReference>
<keyword evidence="2" id="KW-0614">Plasmid</keyword>
<dbReference type="RefSeq" id="WP_081610670.1">
    <property type="nucleotide sequence ID" value="NZ_AQUR01000064.1"/>
</dbReference>
<dbReference type="EMBL" id="OFTC01000088">
    <property type="protein sequence ID" value="SOZ40948.1"/>
    <property type="molecule type" value="Genomic_DNA"/>
</dbReference>
<dbReference type="EMBL" id="LT984807">
    <property type="protein sequence ID" value="SPD59000.1"/>
    <property type="molecule type" value="Genomic_DNA"/>
</dbReference>
<accession>A0A375HQH8</accession>
<geneLocation type="plasmid" evidence="3">
    <name>ii</name>
</geneLocation>
<name>A0A375HQH8_9BURK</name>
<keyword evidence="4" id="KW-1185">Reference proteome</keyword>
<dbReference type="Pfam" id="PF06980">
    <property type="entry name" value="DUF1302"/>
    <property type="match status" value="1"/>
</dbReference>
<evidence type="ECO:0000313" key="2">
    <source>
        <dbReference type="EMBL" id="SPD59000.1"/>
    </source>
</evidence>
<evidence type="ECO:0000313" key="4">
    <source>
        <dbReference type="Proteomes" id="UP000256710"/>
    </source>
</evidence>
<reference evidence="3 4" key="1">
    <citation type="submission" date="2018-01" db="EMBL/GenBank/DDBJ databases">
        <authorList>
            <person name="Clerissi C."/>
        </authorList>
    </citation>
    <scope>NUCLEOTIDE SEQUENCE [LARGE SCALE GENOMIC DNA]</scope>
    <source>
        <strain evidence="1">Cupriavidus taiwanensis STM 6082</strain>
        <strain evidence="2">Cupriavidus taiwanensis STM 6160</strain>
        <plasmid evidence="2">II</plasmid>
        <plasmid evidence="3">ii</plasmid>
    </source>
</reference>
<organism evidence="2 3">
    <name type="scientific">Cupriavidus neocaledonicus</name>
    <dbReference type="NCBI Taxonomy" id="1040979"/>
    <lineage>
        <taxon>Bacteria</taxon>
        <taxon>Pseudomonadati</taxon>
        <taxon>Pseudomonadota</taxon>
        <taxon>Betaproteobacteria</taxon>
        <taxon>Burkholderiales</taxon>
        <taxon>Burkholderiaceae</taxon>
        <taxon>Cupriavidus</taxon>
    </lineage>
</organism>
<evidence type="ECO:0008006" key="5">
    <source>
        <dbReference type="Google" id="ProtNLM"/>
    </source>
</evidence>
<proteinExistence type="predicted"/>
<dbReference type="AlphaFoldDB" id="A0A375HQH8"/>
<evidence type="ECO:0000313" key="3">
    <source>
        <dbReference type="Proteomes" id="UP000255168"/>
    </source>
</evidence>
<evidence type="ECO:0000313" key="1">
    <source>
        <dbReference type="EMBL" id="SOZ40948.1"/>
    </source>
</evidence>
<gene>
    <name evidence="1" type="ORF">CBM2605_U20020</name>
    <name evidence="2" type="ORF">CBM2607_MP10402</name>
</gene>
<geneLocation type="plasmid" evidence="2">
    <name>II</name>
</geneLocation>
<protein>
    <recommendedName>
        <fullName evidence="5">DUF1302 domain-containing protein</fullName>
    </recommendedName>
</protein>
<sequence>MKLRDHAGPVAGAIGRASANACASARKLDRKLVCTAIVGVLAGANAGAARAAQWTLDNGWQVAFDSTVSFGVAVRTSKTNCSFVGNDNGGCVGDAPTPLQQSNPAVFSSSLDVLRVNQDDGNLNYKRWQPVSANAQWTSDLYLKASDGWSGLLRGVVNYDFAVDHTRRSDLDPSARNFATSNPRLLDAYVTKEFEVGDQQARVRVGNQVLSWGENLYIPGGVNSINPIYLPSAHQPGTPLKNLFIPSPMVSASSSLGPDLGIEAFYQWKWNSFVFDAPGTFFSTSDFVGSGGRGLYIPTSTVNAALGAAGLPPFPRATIGDNGTRIVGINPATGLPYNSRLSAGELADPGANPVGPLLGAGTFIPRGPDNKPTNAGQGGLALRYKFPDSGNELGFYYQHYSDKVPFVSYQVGNTTANPFGWQASLDYGKNRDLFGLSYNFQAGEWVIGTELSYRPRDGVAIDPTTVIDPGNPYYCNALADFTVKPVGSSCKGWVDTQHYQLHLTGIHIMSPSGSFGWLLRALGASEGTLTAEGALAYYPKLKLNAGIPYAVTADYQLPTKLSAGMVLAASVTYPNIFGTRASLSPDIAVMQGIGGYSATALPGFIQGAGAAVIGATIDFKTKPETRLRLDYTHNWGGSGSNLLRDRDFFSLSMTTAF</sequence>
<dbReference type="Proteomes" id="UP000255168">
    <property type="component" value="Plasmid II"/>
</dbReference>
<dbReference type="InterPro" id="IPR010727">
    <property type="entry name" value="DUF1302"/>
</dbReference>